<gene>
    <name evidence="1" type="ORF">G3480_05425</name>
</gene>
<accession>A0A6P1DPA5</accession>
<protein>
    <submittedName>
        <fullName evidence="1">Uncharacterized protein</fullName>
    </submittedName>
</protein>
<dbReference type="AlphaFoldDB" id="A0A6P1DPA5"/>
<keyword evidence="2" id="KW-1185">Reference proteome</keyword>
<proteinExistence type="predicted"/>
<dbReference type="EMBL" id="JAAIJR010000015">
    <property type="protein sequence ID" value="NEX19759.1"/>
    <property type="molecule type" value="Genomic_DNA"/>
</dbReference>
<dbReference type="RefSeq" id="WP_164652661.1">
    <property type="nucleotide sequence ID" value="NZ_JAAIJR010000015.1"/>
</dbReference>
<evidence type="ECO:0000313" key="1">
    <source>
        <dbReference type="EMBL" id="NEX19759.1"/>
    </source>
</evidence>
<name>A0A6P1DPA5_9GAMM</name>
<organism evidence="1 2">
    <name type="scientific">Thiorhodococcus mannitoliphagus</name>
    <dbReference type="NCBI Taxonomy" id="329406"/>
    <lineage>
        <taxon>Bacteria</taxon>
        <taxon>Pseudomonadati</taxon>
        <taxon>Pseudomonadota</taxon>
        <taxon>Gammaproteobacteria</taxon>
        <taxon>Chromatiales</taxon>
        <taxon>Chromatiaceae</taxon>
        <taxon>Thiorhodococcus</taxon>
    </lineage>
</organism>
<dbReference type="Proteomes" id="UP000471640">
    <property type="component" value="Unassembled WGS sequence"/>
</dbReference>
<reference evidence="2" key="1">
    <citation type="journal article" date="2020" name="Microbiol. Resour. Announc.">
        <title>Draft Genome Sequences of Thiorhodococcus mannitoliphagus and Thiorhodococcus minor, Purple Sulfur Photosynthetic Bacteria in the Gammaproteobacterial Family Chromatiaceae.</title>
        <authorList>
            <person name="Aviles F.A."/>
            <person name="Meyer T.E."/>
            <person name="Kyndt J.A."/>
        </authorList>
    </citation>
    <scope>NUCLEOTIDE SEQUENCE [LARGE SCALE GENOMIC DNA]</scope>
    <source>
        <strain evidence="2">DSM 18266</strain>
    </source>
</reference>
<evidence type="ECO:0000313" key="2">
    <source>
        <dbReference type="Proteomes" id="UP000471640"/>
    </source>
</evidence>
<sequence length="200" mass="23618">MRHKGATTDMRQLDVRDLARKGRLYSGMSTVMSWNRGSEPYDSMSLRAEGDTLIAEYSRQVDGGEWQPRQETLDIQRTPCHLGGSRPWFHCPVCWRRCAILYFTQHGFLCRTCAELNYPSTRQTPRDRALLRVQAIRRRLGWPIAWFQPDGAKPEGMRWREYYRLVWKHDAELQKVLTSLDAWLDKQHHALEKRIKSKKT</sequence>
<comment type="caution">
    <text evidence="1">The sequence shown here is derived from an EMBL/GenBank/DDBJ whole genome shotgun (WGS) entry which is preliminary data.</text>
</comment>
<reference evidence="1 2" key="2">
    <citation type="submission" date="2020-02" db="EMBL/GenBank/DDBJ databases">
        <title>Genome sequences of Thiorhodococcus mannitoliphagus and Thiorhodococcus minor, purple sulfur photosynthetic bacteria in the gammaproteobacterial family, Chromatiaceae.</title>
        <authorList>
            <person name="Aviles F.A."/>
            <person name="Meyer T.E."/>
            <person name="Kyndt J.A."/>
        </authorList>
    </citation>
    <scope>NUCLEOTIDE SEQUENCE [LARGE SCALE GENOMIC DNA]</scope>
    <source>
        <strain evidence="1 2">DSM 18266</strain>
    </source>
</reference>